<evidence type="ECO:0000313" key="2">
    <source>
        <dbReference type="Proteomes" id="UP001055811"/>
    </source>
</evidence>
<proteinExistence type="predicted"/>
<gene>
    <name evidence="1" type="ORF">L2E82_31274</name>
</gene>
<evidence type="ECO:0000313" key="1">
    <source>
        <dbReference type="EMBL" id="KAI3740800.1"/>
    </source>
</evidence>
<reference evidence="2" key="1">
    <citation type="journal article" date="2022" name="Mol. Ecol. Resour.">
        <title>The genomes of chicory, endive, great burdock and yacon provide insights into Asteraceae palaeo-polyploidization history and plant inulin production.</title>
        <authorList>
            <person name="Fan W."/>
            <person name="Wang S."/>
            <person name="Wang H."/>
            <person name="Wang A."/>
            <person name="Jiang F."/>
            <person name="Liu H."/>
            <person name="Zhao H."/>
            <person name="Xu D."/>
            <person name="Zhang Y."/>
        </authorList>
    </citation>
    <scope>NUCLEOTIDE SEQUENCE [LARGE SCALE GENOMIC DNA]</scope>
    <source>
        <strain evidence="2">cv. Punajuju</strain>
    </source>
</reference>
<dbReference type="Proteomes" id="UP001055811">
    <property type="component" value="Linkage Group LG05"/>
</dbReference>
<name>A0ACB9D2T5_CICIN</name>
<keyword evidence="2" id="KW-1185">Reference proteome</keyword>
<protein>
    <submittedName>
        <fullName evidence="1">Uncharacterized protein</fullName>
    </submittedName>
</protein>
<accession>A0ACB9D2T5</accession>
<organism evidence="1 2">
    <name type="scientific">Cichorium intybus</name>
    <name type="common">Chicory</name>
    <dbReference type="NCBI Taxonomy" id="13427"/>
    <lineage>
        <taxon>Eukaryota</taxon>
        <taxon>Viridiplantae</taxon>
        <taxon>Streptophyta</taxon>
        <taxon>Embryophyta</taxon>
        <taxon>Tracheophyta</taxon>
        <taxon>Spermatophyta</taxon>
        <taxon>Magnoliopsida</taxon>
        <taxon>eudicotyledons</taxon>
        <taxon>Gunneridae</taxon>
        <taxon>Pentapetalae</taxon>
        <taxon>asterids</taxon>
        <taxon>campanulids</taxon>
        <taxon>Asterales</taxon>
        <taxon>Asteraceae</taxon>
        <taxon>Cichorioideae</taxon>
        <taxon>Cichorieae</taxon>
        <taxon>Cichoriinae</taxon>
        <taxon>Cichorium</taxon>
    </lineage>
</organism>
<sequence length="98" mass="11608">MFGNRRPAPQVQISLKSKFRPLLIRLLTWQRAYDVVLMTEYFDISPTRGTHPPVTNAIIIRLQMFYEILHLFQIIVKKETRRDLFVAFTIPEAKSLDF</sequence>
<comment type="caution">
    <text evidence="1">The sequence shown here is derived from an EMBL/GenBank/DDBJ whole genome shotgun (WGS) entry which is preliminary data.</text>
</comment>
<dbReference type="EMBL" id="CM042013">
    <property type="protein sequence ID" value="KAI3740800.1"/>
    <property type="molecule type" value="Genomic_DNA"/>
</dbReference>
<reference evidence="1 2" key="2">
    <citation type="journal article" date="2022" name="Mol. Ecol. Resour.">
        <title>The genomes of chicory, endive, great burdock and yacon provide insights into Asteraceae paleo-polyploidization history and plant inulin production.</title>
        <authorList>
            <person name="Fan W."/>
            <person name="Wang S."/>
            <person name="Wang H."/>
            <person name="Wang A."/>
            <person name="Jiang F."/>
            <person name="Liu H."/>
            <person name="Zhao H."/>
            <person name="Xu D."/>
            <person name="Zhang Y."/>
        </authorList>
    </citation>
    <scope>NUCLEOTIDE SEQUENCE [LARGE SCALE GENOMIC DNA]</scope>
    <source>
        <strain evidence="2">cv. Punajuju</strain>
        <tissue evidence="1">Leaves</tissue>
    </source>
</reference>